<feature type="compositionally biased region" description="Polar residues" evidence="1">
    <location>
        <begin position="719"/>
        <end position="731"/>
    </location>
</feature>
<organism evidence="2 3">
    <name type="scientific">Ophiocordyceps australis</name>
    <dbReference type="NCBI Taxonomy" id="1399860"/>
    <lineage>
        <taxon>Eukaryota</taxon>
        <taxon>Fungi</taxon>
        <taxon>Dikarya</taxon>
        <taxon>Ascomycota</taxon>
        <taxon>Pezizomycotina</taxon>
        <taxon>Sordariomycetes</taxon>
        <taxon>Hypocreomycetidae</taxon>
        <taxon>Hypocreales</taxon>
        <taxon>Ophiocordycipitaceae</taxon>
        <taxon>Ophiocordyceps</taxon>
    </lineage>
</organism>
<feature type="region of interest" description="Disordered" evidence="1">
    <location>
        <begin position="486"/>
        <end position="554"/>
    </location>
</feature>
<feature type="region of interest" description="Disordered" evidence="1">
    <location>
        <begin position="568"/>
        <end position="778"/>
    </location>
</feature>
<feature type="compositionally biased region" description="Polar residues" evidence="1">
    <location>
        <begin position="688"/>
        <end position="709"/>
    </location>
</feature>
<feature type="compositionally biased region" description="Basic and acidic residues" evidence="1">
    <location>
        <begin position="486"/>
        <end position="503"/>
    </location>
</feature>
<sequence>MDMWPYQTDMEGPGQGFNTFTGRVGRSTAVTVMPMPSIARRGDVRWNYTETNEAVTYDEPLSIEDLVAMIPDGLSAKNGSLSIDSDNDTKNLTSARLVKKDEIASSGGKSYKAIQITSYETLLDTLSVSGSVSISGWGQSGSVSASYLDKESFDKSFLTYLVRVNIVHQPNSRQAYVFNPDGLVQPHEAAKVYGDRFIKKFVNGGAFYARVSIFSQTTGKEKEIEAAAHAVFSFFSIGSKLKLEADNFYNNADKHQMKLYAIMGEYPTTDKFQAHRFNIPNYENAKHQSRVALQKVADCKVIDELIFNTPASDFKCGEKARAILLRWAHFYMDKFSAWVNEIVSDPGKKHDIPDFDPHAFRDQVVENLKPWEKVAVKFCEDAGFKGRCVEVVDRKNKCINVPELLEGQVTSIQHNASVIDANNRCQTYEALNCQGLASLFHHIMDFSKHFAESDNKMMSITCAATMSQNSADFKCSQLPPEIGEKSLVEKGSDPEPAEKEDPGKSNLGSKPVQQGAYQVANPAFSSGQHGSYQDGGPNSYSGQQSNYQNGNYGPSRYDSWRGYSGAYPISQYNDQNGRPGPSSDQQGGYQSNYQGTYSGSYSPYNDQNGRLGSYLGQQAGYQSGSSSAYSGQQGGYQSKSPGPYSSRQGGYQGTSLGSFSDQQGGYQNGGSGSYSGQQDTYGNGFSYPYSQQDSPGRSDSPSSVPQSNFDRSRPGYNNDYFSSYATSQGKLDSSRTDNEMYSNSYSVPQNSHDNRYSNPFPVREDNYENGYTNRYPAY</sequence>
<feature type="compositionally biased region" description="Polar residues" evidence="1">
    <location>
        <begin position="639"/>
        <end position="659"/>
    </location>
</feature>
<evidence type="ECO:0000313" key="2">
    <source>
        <dbReference type="EMBL" id="PHH59451.1"/>
    </source>
</evidence>
<dbReference type="AlphaFoldDB" id="A0A2C5XXV3"/>
<dbReference type="EMBL" id="NJET01000205">
    <property type="protein sequence ID" value="PHH59451.1"/>
    <property type="molecule type" value="Genomic_DNA"/>
</dbReference>
<feature type="compositionally biased region" description="Polar residues" evidence="1">
    <location>
        <begin position="570"/>
        <end position="610"/>
    </location>
</feature>
<name>A0A2C5XXV3_9HYPO</name>
<gene>
    <name evidence="2" type="ORF">CDD81_3181</name>
</gene>
<evidence type="ECO:0000313" key="3">
    <source>
        <dbReference type="Proteomes" id="UP000226192"/>
    </source>
</evidence>
<dbReference type="OrthoDB" id="3231004at2759"/>
<proteinExistence type="predicted"/>
<comment type="caution">
    <text evidence="2">The sequence shown here is derived from an EMBL/GenBank/DDBJ whole genome shotgun (WGS) entry which is preliminary data.</text>
</comment>
<dbReference type="STRING" id="1399860.A0A2C5XXV3"/>
<feature type="compositionally biased region" description="Polar residues" evidence="1">
    <location>
        <begin position="523"/>
        <end position="552"/>
    </location>
</feature>
<dbReference type="Proteomes" id="UP000226192">
    <property type="component" value="Unassembled WGS sequence"/>
</dbReference>
<feature type="compositionally biased region" description="Polar residues" evidence="1">
    <location>
        <begin position="739"/>
        <end position="751"/>
    </location>
</feature>
<reference evidence="2 3" key="1">
    <citation type="submission" date="2017-06" db="EMBL/GenBank/DDBJ databases">
        <title>Ant-infecting Ophiocordyceps genomes reveal a high diversity of potential behavioral manipulation genes and a possible major role for enterotoxins.</title>
        <authorList>
            <person name="De Bekker C."/>
            <person name="Evans H.C."/>
            <person name="Brachmann A."/>
            <person name="Hughes D.P."/>
        </authorList>
    </citation>
    <scope>NUCLEOTIDE SEQUENCE [LARGE SCALE GENOMIC DNA]</scope>
    <source>
        <strain evidence="2 3">Map64</strain>
    </source>
</reference>
<accession>A0A2C5XXV3</accession>
<feature type="compositionally biased region" description="Low complexity" evidence="1">
    <location>
        <begin position="611"/>
        <end position="638"/>
    </location>
</feature>
<evidence type="ECO:0000256" key="1">
    <source>
        <dbReference type="SAM" id="MobiDB-lite"/>
    </source>
</evidence>
<keyword evidence="3" id="KW-1185">Reference proteome</keyword>
<feature type="compositionally biased region" description="Polar residues" evidence="1">
    <location>
        <begin position="506"/>
        <end position="516"/>
    </location>
</feature>
<protein>
    <submittedName>
        <fullName evidence="2">Uncharacterized protein</fullName>
    </submittedName>
</protein>